<dbReference type="EMBL" id="DVGZ01000090">
    <property type="protein sequence ID" value="HIR47666.1"/>
    <property type="molecule type" value="Genomic_DNA"/>
</dbReference>
<name>A0A9D1AND5_9FIRM</name>
<proteinExistence type="predicted"/>
<dbReference type="Gene3D" id="3.30.460.10">
    <property type="entry name" value="Beta Polymerase, domain 2"/>
    <property type="match status" value="1"/>
</dbReference>
<evidence type="ECO:0000313" key="1">
    <source>
        <dbReference type="EMBL" id="HIR47666.1"/>
    </source>
</evidence>
<comment type="caution">
    <text evidence="1">The sequence shown here is derived from an EMBL/GenBank/DDBJ whole genome shotgun (WGS) entry which is preliminary data.</text>
</comment>
<dbReference type="Pfam" id="PF04439">
    <property type="entry name" value="Adenyl_transf"/>
    <property type="match status" value="1"/>
</dbReference>
<organism evidence="1 2">
    <name type="scientific">Candidatus Caccousia avicola</name>
    <dbReference type="NCBI Taxonomy" id="2840721"/>
    <lineage>
        <taxon>Bacteria</taxon>
        <taxon>Bacillati</taxon>
        <taxon>Bacillota</taxon>
        <taxon>Clostridia</taxon>
        <taxon>Eubacteriales</taxon>
        <taxon>Oscillospiraceae</taxon>
        <taxon>Oscillospiraceae incertae sedis</taxon>
        <taxon>Candidatus Caccousia</taxon>
    </lineage>
</organism>
<dbReference type="Proteomes" id="UP000824242">
    <property type="component" value="Unassembled WGS sequence"/>
</dbReference>
<dbReference type="AlphaFoldDB" id="A0A9D1AND5"/>
<accession>A0A9D1AND5</accession>
<dbReference type="CDD" id="cd05403">
    <property type="entry name" value="NT_KNTase_like"/>
    <property type="match status" value="1"/>
</dbReference>
<sequence>MLTDLFLAQLKQWAAEDPGITALLIVGSYARGANKPDSDLDLVILTSRKAEMVQDPDFINRFGDVERQQTEEYGACTSVRAWYRDGREIEFGLVEPSWASVPLDSGTHRVLSDGYLVLIDKEGLFTDLKL</sequence>
<dbReference type="InterPro" id="IPR007530">
    <property type="entry name" value="Aminoglycoside_adenylylTfrase"/>
</dbReference>
<gene>
    <name evidence="1" type="ORF">IAB89_08450</name>
</gene>
<evidence type="ECO:0000313" key="2">
    <source>
        <dbReference type="Proteomes" id="UP000824242"/>
    </source>
</evidence>
<protein>
    <submittedName>
        <fullName evidence="1">Aminoglycoside 6-adenylyltransferase</fullName>
    </submittedName>
</protein>
<dbReference type="SUPFAM" id="SSF81301">
    <property type="entry name" value="Nucleotidyltransferase"/>
    <property type="match status" value="1"/>
</dbReference>
<dbReference type="InterPro" id="IPR043519">
    <property type="entry name" value="NT_sf"/>
</dbReference>
<reference evidence="1" key="1">
    <citation type="submission" date="2020-10" db="EMBL/GenBank/DDBJ databases">
        <authorList>
            <person name="Gilroy R."/>
        </authorList>
    </citation>
    <scope>NUCLEOTIDE SEQUENCE</scope>
    <source>
        <strain evidence="1">ChiSxjej1B13-7958</strain>
    </source>
</reference>
<reference evidence="1" key="2">
    <citation type="journal article" date="2021" name="PeerJ">
        <title>Extensive microbial diversity within the chicken gut microbiome revealed by metagenomics and culture.</title>
        <authorList>
            <person name="Gilroy R."/>
            <person name="Ravi A."/>
            <person name="Getino M."/>
            <person name="Pursley I."/>
            <person name="Horton D.L."/>
            <person name="Alikhan N.F."/>
            <person name="Baker D."/>
            <person name="Gharbi K."/>
            <person name="Hall N."/>
            <person name="Watson M."/>
            <person name="Adriaenssens E.M."/>
            <person name="Foster-Nyarko E."/>
            <person name="Jarju S."/>
            <person name="Secka A."/>
            <person name="Antonio M."/>
            <person name="Oren A."/>
            <person name="Chaudhuri R.R."/>
            <person name="La Ragione R."/>
            <person name="Hildebrand F."/>
            <person name="Pallen M.J."/>
        </authorList>
    </citation>
    <scope>NUCLEOTIDE SEQUENCE</scope>
    <source>
        <strain evidence="1">ChiSxjej1B13-7958</strain>
    </source>
</reference>